<evidence type="ECO:0000313" key="5">
    <source>
        <dbReference type="EMBL" id="KAA0968436.1"/>
    </source>
</evidence>
<dbReference type="PRINTS" id="PR00035">
    <property type="entry name" value="HTHGNTR"/>
</dbReference>
<keyword evidence="1" id="KW-0805">Transcription regulation</keyword>
<dbReference type="Pfam" id="PF07729">
    <property type="entry name" value="FCD"/>
    <property type="match status" value="1"/>
</dbReference>
<proteinExistence type="predicted"/>
<evidence type="ECO:0000256" key="3">
    <source>
        <dbReference type="ARBA" id="ARBA00023163"/>
    </source>
</evidence>
<dbReference type="InterPro" id="IPR000524">
    <property type="entry name" value="Tscrpt_reg_HTH_GntR"/>
</dbReference>
<accession>A0A5B0DPN2</accession>
<keyword evidence="6" id="KW-1185">Reference proteome</keyword>
<dbReference type="Gene3D" id="1.10.10.10">
    <property type="entry name" value="Winged helix-like DNA-binding domain superfamily/Winged helix DNA-binding domain"/>
    <property type="match status" value="1"/>
</dbReference>
<reference evidence="5 6" key="1">
    <citation type="submission" date="2019-08" db="EMBL/GenBank/DDBJ databases">
        <title>Aureimonas fodiniaquatilis sp. nov., isolated from a coal mine wastewater.</title>
        <authorList>
            <person name="Kim W."/>
        </authorList>
    </citation>
    <scope>NUCLEOTIDE SEQUENCE [LARGE SCALE GENOMIC DNA]</scope>
    <source>
        <strain evidence="5 6">CAU 1482</strain>
    </source>
</reference>
<keyword evidence="3" id="KW-0804">Transcription</keyword>
<dbReference type="InterPro" id="IPR036388">
    <property type="entry name" value="WH-like_DNA-bd_sf"/>
</dbReference>
<sequence>MSNSISQTDARRLYQQVADQIRSLIQEKGIEIGGRLPPERDLAQQLGVSRPSLREALIALEIEGTVEIRMGSGIYYLGESSQPTRQYGDSPSELMEARIAIETATASMAAARADAAGITRLREILRQMELELDAGRALLELDRRFHIEIAVQSGNPVLARLVGEIFESRFNPLSIQLREHFDNDQSWRAAFVEHGLILEAIVTKDALRASSQMAAHLLASGRRWEREA</sequence>
<dbReference type="SMART" id="SM00895">
    <property type="entry name" value="FCD"/>
    <property type="match status" value="1"/>
</dbReference>
<evidence type="ECO:0000256" key="2">
    <source>
        <dbReference type="ARBA" id="ARBA00023125"/>
    </source>
</evidence>
<evidence type="ECO:0000313" key="6">
    <source>
        <dbReference type="Proteomes" id="UP000324738"/>
    </source>
</evidence>
<dbReference type="Proteomes" id="UP000324738">
    <property type="component" value="Unassembled WGS sequence"/>
</dbReference>
<feature type="domain" description="HTH gntR-type" evidence="4">
    <location>
        <begin position="11"/>
        <end position="79"/>
    </location>
</feature>
<protein>
    <submittedName>
        <fullName evidence="5">FadR family transcriptional regulator</fullName>
    </submittedName>
</protein>
<dbReference type="PANTHER" id="PTHR43537:SF5">
    <property type="entry name" value="UXU OPERON TRANSCRIPTIONAL REGULATOR"/>
    <property type="match status" value="1"/>
</dbReference>
<dbReference type="InterPro" id="IPR008920">
    <property type="entry name" value="TF_FadR/GntR_C"/>
</dbReference>
<dbReference type="InterPro" id="IPR036390">
    <property type="entry name" value="WH_DNA-bd_sf"/>
</dbReference>
<dbReference type="Pfam" id="PF00392">
    <property type="entry name" value="GntR"/>
    <property type="match status" value="1"/>
</dbReference>
<comment type="caution">
    <text evidence="5">The sequence shown here is derived from an EMBL/GenBank/DDBJ whole genome shotgun (WGS) entry which is preliminary data.</text>
</comment>
<keyword evidence="2" id="KW-0238">DNA-binding</keyword>
<organism evidence="5 6">
    <name type="scientific">Aureimonas fodinaquatilis</name>
    <dbReference type="NCBI Taxonomy" id="2565783"/>
    <lineage>
        <taxon>Bacteria</taxon>
        <taxon>Pseudomonadati</taxon>
        <taxon>Pseudomonadota</taxon>
        <taxon>Alphaproteobacteria</taxon>
        <taxon>Hyphomicrobiales</taxon>
        <taxon>Aurantimonadaceae</taxon>
        <taxon>Aureimonas</taxon>
    </lineage>
</organism>
<gene>
    <name evidence="5" type="ORF">FPY71_16190</name>
</gene>
<evidence type="ECO:0000259" key="4">
    <source>
        <dbReference type="PROSITE" id="PS50949"/>
    </source>
</evidence>
<dbReference type="EMBL" id="VTWH01000005">
    <property type="protein sequence ID" value="KAA0968436.1"/>
    <property type="molecule type" value="Genomic_DNA"/>
</dbReference>
<dbReference type="SMART" id="SM00345">
    <property type="entry name" value="HTH_GNTR"/>
    <property type="match status" value="1"/>
</dbReference>
<dbReference type="OrthoDB" id="9812645at2"/>
<dbReference type="PANTHER" id="PTHR43537">
    <property type="entry name" value="TRANSCRIPTIONAL REGULATOR, GNTR FAMILY"/>
    <property type="match status" value="1"/>
</dbReference>
<dbReference type="GO" id="GO:0003677">
    <property type="term" value="F:DNA binding"/>
    <property type="evidence" value="ECO:0007669"/>
    <property type="project" value="UniProtKB-KW"/>
</dbReference>
<dbReference type="Gene3D" id="1.20.120.530">
    <property type="entry name" value="GntR ligand-binding domain-like"/>
    <property type="match status" value="1"/>
</dbReference>
<dbReference type="InterPro" id="IPR011711">
    <property type="entry name" value="GntR_C"/>
</dbReference>
<dbReference type="PROSITE" id="PS50949">
    <property type="entry name" value="HTH_GNTR"/>
    <property type="match status" value="1"/>
</dbReference>
<dbReference type="GO" id="GO:0003700">
    <property type="term" value="F:DNA-binding transcription factor activity"/>
    <property type="evidence" value="ECO:0007669"/>
    <property type="project" value="InterPro"/>
</dbReference>
<dbReference type="RefSeq" id="WP_149301385.1">
    <property type="nucleotide sequence ID" value="NZ_VTWH01000005.1"/>
</dbReference>
<evidence type="ECO:0000256" key="1">
    <source>
        <dbReference type="ARBA" id="ARBA00023015"/>
    </source>
</evidence>
<dbReference type="SUPFAM" id="SSF48008">
    <property type="entry name" value="GntR ligand-binding domain-like"/>
    <property type="match status" value="1"/>
</dbReference>
<dbReference type="AlphaFoldDB" id="A0A5B0DPN2"/>
<dbReference type="CDD" id="cd07377">
    <property type="entry name" value="WHTH_GntR"/>
    <property type="match status" value="1"/>
</dbReference>
<name>A0A5B0DPN2_9HYPH</name>
<dbReference type="SUPFAM" id="SSF46785">
    <property type="entry name" value="Winged helix' DNA-binding domain"/>
    <property type="match status" value="1"/>
</dbReference>